<protein>
    <submittedName>
        <fullName evidence="2">Uncharacterized protein</fullName>
    </submittedName>
</protein>
<dbReference type="Proteomes" id="UP000054567">
    <property type="component" value="Unassembled WGS sequence"/>
</dbReference>
<accession>A0A0J6FLI3</accession>
<evidence type="ECO:0000256" key="1">
    <source>
        <dbReference type="SAM" id="MobiDB-lite"/>
    </source>
</evidence>
<dbReference type="AlphaFoldDB" id="A0A0J6FLI3"/>
<dbReference type="EMBL" id="DS268111">
    <property type="protein sequence ID" value="KMM69729.1"/>
    <property type="molecule type" value="Genomic_DNA"/>
</dbReference>
<dbReference type="VEuPathDB" id="FungiDB:CPAG_06043"/>
<evidence type="ECO:0000313" key="2">
    <source>
        <dbReference type="EMBL" id="KMM69729.1"/>
    </source>
</evidence>
<sequence length="109" mass="11994">MAADAPASSLDPRAKRSSIARGDVDGSETNEVSDSGLATPRAQDDTGGGRIRQHHLCRRSREGREAHKYKRQNGERKKEKEKERIKQHIEAVGDVTKAAQPVPSPKRQG</sequence>
<feature type="region of interest" description="Disordered" evidence="1">
    <location>
        <begin position="1"/>
        <end position="109"/>
    </location>
</feature>
<organism evidence="2 3">
    <name type="scientific">Coccidioides posadasii RMSCC 3488</name>
    <dbReference type="NCBI Taxonomy" id="454284"/>
    <lineage>
        <taxon>Eukaryota</taxon>
        <taxon>Fungi</taxon>
        <taxon>Dikarya</taxon>
        <taxon>Ascomycota</taxon>
        <taxon>Pezizomycotina</taxon>
        <taxon>Eurotiomycetes</taxon>
        <taxon>Eurotiomycetidae</taxon>
        <taxon>Onygenales</taxon>
        <taxon>Onygenaceae</taxon>
        <taxon>Coccidioides</taxon>
    </lineage>
</organism>
<proteinExistence type="predicted"/>
<evidence type="ECO:0000313" key="3">
    <source>
        <dbReference type="Proteomes" id="UP000054567"/>
    </source>
</evidence>
<reference evidence="3" key="3">
    <citation type="journal article" date="2010" name="Genome Res.">
        <title>Population genomic sequencing of Coccidioides fungi reveals recent hybridization and transposon control.</title>
        <authorList>
            <person name="Neafsey D.E."/>
            <person name="Barker B.M."/>
            <person name="Sharpton T.J."/>
            <person name="Stajich J.E."/>
            <person name="Park D.J."/>
            <person name="Whiston E."/>
            <person name="Hung C.-Y."/>
            <person name="McMahan C."/>
            <person name="White J."/>
            <person name="Sykes S."/>
            <person name="Heiman D."/>
            <person name="Young S."/>
            <person name="Zeng Q."/>
            <person name="Abouelleil A."/>
            <person name="Aftuck L."/>
            <person name="Bessette D."/>
            <person name="Brown A."/>
            <person name="FitzGerald M."/>
            <person name="Lui A."/>
            <person name="Macdonald J.P."/>
            <person name="Priest M."/>
            <person name="Orbach M.J."/>
            <person name="Galgiani J.N."/>
            <person name="Kirkland T.N."/>
            <person name="Cole G.T."/>
            <person name="Birren B.W."/>
            <person name="Henn M.R."/>
            <person name="Taylor J.W."/>
            <person name="Rounsley S.D."/>
        </authorList>
    </citation>
    <scope>NUCLEOTIDE SEQUENCE [LARGE SCALE GENOMIC DNA]</scope>
    <source>
        <strain evidence="3">RMSCC 3488</strain>
    </source>
</reference>
<reference evidence="3" key="2">
    <citation type="journal article" date="2009" name="Genome Res.">
        <title>Comparative genomic analyses of the human fungal pathogens Coccidioides and their relatives.</title>
        <authorList>
            <person name="Sharpton T.J."/>
            <person name="Stajich J.E."/>
            <person name="Rounsley S.D."/>
            <person name="Gardner M.J."/>
            <person name="Wortman J.R."/>
            <person name="Jordar V.S."/>
            <person name="Maiti R."/>
            <person name="Kodira C.D."/>
            <person name="Neafsey D.E."/>
            <person name="Zeng Q."/>
            <person name="Hung C.-Y."/>
            <person name="McMahan C."/>
            <person name="Muszewska A."/>
            <person name="Grynberg M."/>
            <person name="Mandel M.A."/>
            <person name="Kellner E.M."/>
            <person name="Barker B.M."/>
            <person name="Galgiani J.N."/>
            <person name="Orbach M.J."/>
            <person name="Kirkland T.N."/>
            <person name="Cole G.T."/>
            <person name="Henn M.R."/>
            <person name="Birren B.W."/>
            <person name="Taylor J.W."/>
        </authorList>
    </citation>
    <scope>NUCLEOTIDE SEQUENCE [LARGE SCALE GENOMIC DNA]</scope>
    <source>
        <strain evidence="3">RMSCC 3488</strain>
    </source>
</reference>
<name>A0A0J6FLI3_COCPO</name>
<reference evidence="2 3" key="1">
    <citation type="submission" date="2007-06" db="EMBL/GenBank/DDBJ databases">
        <title>The Genome Sequence of Coccidioides posadasii RMSCC_3488.</title>
        <authorList>
            <consortium name="Coccidioides Genome Resources Consortium"/>
            <consortium name="The Broad Institute Genome Sequencing Platform"/>
            <person name="Henn M.R."/>
            <person name="Sykes S."/>
            <person name="Young S."/>
            <person name="Jaffe D."/>
            <person name="Berlin A."/>
            <person name="Alvarez P."/>
            <person name="Butler J."/>
            <person name="Gnerre S."/>
            <person name="Grabherr M."/>
            <person name="Mauceli E."/>
            <person name="Brockman W."/>
            <person name="Kodira C."/>
            <person name="Alvarado L."/>
            <person name="Zeng Q."/>
            <person name="Crawford M."/>
            <person name="Antoine C."/>
            <person name="Devon K."/>
            <person name="Galgiani J."/>
            <person name="Orsborn K."/>
            <person name="Lewis M.L."/>
            <person name="Nusbaum C."/>
            <person name="Galagan J."/>
            <person name="Birren B."/>
        </authorList>
    </citation>
    <scope>NUCLEOTIDE SEQUENCE [LARGE SCALE GENOMIC DNA]</scope>
    <source>
        <strain evidence="2 3">RMSCC 3488</strain>
    </source>
</reference>
<feature type="compositionally biased region" description="Basic and acidic residues" evidence="1">
    <location>
        <begin position="59"/>
        <end position="91"/>
    </location>
</feature>
<gene>
    <name evidence="2" type="ORF">CPAG_06043</name>
</gene>